<dbReference type="GO" id="GO:0008360">
    <property type="term" value="P:regulation of cell shape"/>
    <property type="evidence" value="ECO:0007669"/>
    <property type="project" value="UniProtKB-KW"/>
</dbReference>
<dbReference type="PATRIC" id="fig|1396.433.peg.4912"/>
<evidence type="ECO:0000256" key="6">
    <source>
        <dbReference type="ARBA" id="ARBA00023316"/>
    </source>
</evidence>
<dbReference type="AlphaFoldDB" id="A0A0G8BZM1"/>
<dbReference type="InterPro" id="IPR001967">
    <property type="entry name" value="Peptidase_S11_N"/>
</dbReference>
<dbReference type="PANTHER" id="PTHR21581:SF11">
    <property type="entry name" value="D-ALANYL-D-ALANINE CARBOXYPEPTIDASE DACA"/>
    <property type="match status" value="1"/>
</dbReference>
<evidence type="ECO:0000256" key="7">
    <source>
        <dbReference type="RuleBase" id="RU004016"/>
    </source>
</evidence>
<dbReference type="PRINTS" id="PR00725">
    <property type="entry name" value="DADACBPTASE1"/>
</dbReference>
<keyword evidence="8" id="KW-0472">Membrane</keyword>
<evidence type="ECO:0000256" key="8">
    <source>
        <dbReference type="SAM" id="Phobius"/>
    </source>
</evidence>
<keyword evidence="8" id="KW-0812">Transmembrane</keyword>
<dbReference type="EMBL" id="LCYN01000031">
    <property type="protein sequence ID" value="KKZ92950.1"/>
    <property type="molecule type" value="Genomic_DNA"/>
</dbReference>
<evidence type="ECO:0000313" key="11">
    <source>
        <dbReference type="Proteomes" id="UP000035350"/>
    </source>
</evidence>
<evidence type="ECO:0000256" key="2">
    <source>
        <dbReference type="ARBA" id="ARBA00022729"/>
    </source>
</evidence>
<evidence type="ECO:0000256" key="5">
    <source>
        <dbReference type="ARBA" id="ARBA00022984"/>
    </source>
</evidence>
<evidence type="ECO:0000256" key="3">
    <source>
        <dbReference type="ARBA" id="ARBA00022801"/>
    </source>
</evidence>
<keyword evidence="6" id="KW-0961">Cell wall biogenesis/degradation</keyword>
<feature type="transmembrane region" description="Helical" evidence="8">
    <location>
        <begin position="310"/>
        <end position="329"/>
    </location>
</feature>
<dbReference type="PANTHER" id="PTHR21581">
    <property type="entry name" value="D-ALANYL-D-ALANINE CARBOXYPEPTIDASE"/>
    <property type="match status" value="1"/>
</dbReference>
<dbReference type="Gene3D" id="3.40.710.10">
    <property type="entry name" value="DD-peptidase/beta-lactamase superfamily"/>
    <property type="match status" value="1"/>
</dbReference>
<evidence type="ECO:0000259" key="9">
    <source>
        <dbReference type="Pfam" id="PF00768"/>
    </source>
</evidence>
<feature type="domain" description="Peptidase S11 D-alanyl-D-alanine carboxypeptidase A N-terminal" evidence="9">
    <location>
        <begin position="31"/>
        <end position="265"/>
    </location>
</feature>
<dbReference type="GO" id="GO:0009002">
    <property type="term" value="F:serine-type D-Ala-D-Ala carboxypeptidase activity"/>
    <property type="evidence" value="ECO:0007669"/>
    <property type="project" value="UniProtKB-EC"/>
</dbReference>
<dbReference type="InterPro" id="IPR012338">
    <property type="entry name" value="Beta-lactam/transpept-like"/>
</dbReference>
<reference evidence="11" key="2">
    <citation type="submission" date="2015-04" db="EMBL/GenBank/DDBJ databases">
        <title>Draft Genome Sequences of Eight Spore-Forming Food Isolates of Bacillus cereus Genome sequencing.</title>
        <authorList>
            <person name="Krawcyk A.O."/>
            <person name="de Jong A."/>
            <person name="Eijlander R.T."/>
            <person name="Berendsen E.M."/>
            <person name="Holsappel S."/>
            <person name="Wells-Bennik M."/>
            <person name="Kuipers O.P."/>
        </authorList>
    </citation>
    <scope>NUCLEOTIDE SEQUENCE [LARGE SCALE GENOMIC DNA]</scope>
    <source>
        <strain evidence="11">B4147</strain>
    </source>
</reference>
<feature type="transmembrane region" description="Helical" evidence="8">
    <location>
        <begin position="7"/>
        <end position="28"/>
    </location>
</feature>
<keyword evidence="8" id="KW-1133">Transmembrane helix</keyword>
<accession>A0A0G8BZM1</accession>
<keyword evidence="10" id="KW-0645">Protease</keyword>
<comment type="similarity">
    <text evidence="1 7">Belongs to the peptidase S11 family.</text>
</comment>
<dbReference type="GO" id="GO:0009252">
    <property type="term" value="P:peptidoglycan biosynthetic process"/>
    <property type="evidence" value="ECO:0007669"/>
    <property type="project" value="UniProtKB-KW"/>
</dbReference>
<gene>
    <name evidence="10" type="ORF">B4147_2186</name>
</gene>
<organism evidence="10 11">
    <name type="scientific">Bacillus wiedmannii</name>
    <dbReference type="NCBI Taxonomy" id="1890302"/>
    <lineage>
        <taxon>Bacteria</taxon>
        <taxon>Bacillati</taxon>
        <taxon>Bacillota</taxon>
        <taxon>Bacilli</taxon>
        <taxon>Bacillales</taxon>
        <taxon>Bacillaceae</taxon>
        <taxon>Bacillus</taxon>
        <taxon>Bacillus cereus group</taxon>
    </lineage>
</organism>
<dbReference type="RefSeq" id="WP_046959465.1">
    <property type="nucleotide sequence ID" value="NZ_LCYN01000031.1"/>
</dbReference>
<keyword evidence="5" id="KW-0573">Peptidoglycan synthesis</keyword>
<keyword evidence="2" id="KW-0732">Signal</keyword>
<proteinExistence type="inferred from homology"/>
<reference evidence="10 11" key="1">
    <citation type="journal article" date="2015" name="Genome Announc.">
        <title>Next-Generation Whole-Genome Sequencing of Eight Strains of Bacillus cereus, Isolated from Food.</title>
        <authorList>
            <person name="Krawczyk A.O."/>
            <person name="de Jong A."/>
            <person name="Eijlander R.T."/>
            <person name="Berendsen E.M."/>
            <person name="Holsappel S."/>
            <person name="Wells-Bennik M.H."/>
            <person name="Kuipers O.P."/>
        </authorList>
    </citation>
    <scope>NUCLEOTIDE SEQUENCE [LARGE SCALE GENOMIC DNA]</scope>
    <source>
        <strain evidence="10 11">B4147</strain>
    </source>
</reference>
<keyword evidence="4" id="KW-0133">Cell shape</keyword>
<dbReference type="InterPro" id="IPR018044">
    <property type="entry name" value="Peptidase_S11"/>
</dbReference>
<sequence length="338" mass="38136">MQFLKKFTILFLSFVITALIVLYFYLYVNGPIIQAKSAILIDANSGEVVYKKNEETPIQSATLSKLMTEYITMEQLNEGKIQLDELVKISNEVFRAETSPIQVTSKDKTTVRDLLHALFLTGNNRSALALAEHIAGNEDNFTLLMNEKAKQLKLSQPTPFLNATGMNNDTNKQSTTTAIDVAKLATQLVKDFPDVLNVTKLTSYQFTFKDSKVFNTNKMIYSLNKNIKLQGVDGLQTSFSTNGNYSFVSTAKLGDTRLISVILDSNEENSTFIETKKLLQYGFDPSSYSALQAFKDAVTSWTVLLQFKNLIIQTLLIFFIITILMFLHIRQKKSEDFN</sequence>
<dbReference type="GO" id="GO:0071555">
    <property type="term" value="P:cell wall organization"/>
    <property type="evidence" value="ECO:0007669"/>
    <property type="project" value="UniProtKB-KW"/>
</dbReference>
<keyword evidence="3 10" id="KW-0378">Hydrolase</keyword>
<dbReference type="EC" id="3.4.16.4" evidence="10"/>
<dbReference type="Pfam" id="PF00768">
    <property type="entry name" value="Peptidase_S11"/>
    <property type="match status" value="1"/>
</dbReference>
<evidence type="ECO:0000313" key="10">
    <source>
        <dbReference type="EMBL" id="KKZ92950.1"/>
    </source>
</evidence>
<dbReference type="GO" id="GO:0006508">
    <property type="term" value="P:proteolysis"/>
    <property type="evidence" value="ECO:0007669"/>
    <property type="project" value="InterPro"/>
</dbReference>
<comment type="caution">
    <text evidence="10">The sequence shown here is derived from an EMBL/GenBank/DDBJ whole genome shotgun (WGS) entry which is preliminary data.</text>
</comment>
<dbReference type="SUPFAM" id="SSF56601">
    <property type="entry name" value="beta-lactamase/transpeptidase-like"/>
    <property type="match status" value="1"/>
</dbReference>
<protein>
    <submittedName>
        <fullName evidence="10">D-alanyl-D-alanine carboxypeptidase</fullName>
        <ecNumber evidence="10">3.4.16.4</ecNumber>
    </submittedName>
</protein>
<evidence type="ECO:0000256" key="1">
    <source>
        <dbReference type="ARBA" id="ARBA00007164"/>
    </source>
</evidence>
<name>A0A0G8BZM1_9BACI</name>
<keyword evidence="10" id="KW-0121">Carboxypeptidase</keyword>
<dbReference type="Proteomes" id="UP000035350">
    <property type="component" value="Unassembled WGS sequence"/>
</dbReference>
<evidence type="ECO:0000256" key="4">
    <source>
        <dbReference type="ARBA" id="ARBA00022960"/>
    </source>
</evidence>